<reference key="2">
    <citation type="journal article" date="2000" name="Nature">
        <title>Sequence and analysis of chromosome 3 of the plant Arabidopsis thaliana.</title>
        <authorList>
            <consortium name="European Union Chromosome 3 Arabidopsis Sequencing Consortium"/>
            <consortium name="Institute for Genomic Research"/>
            <consortium name="Kazusa DNA Research Institute"/>
            <person name="Salanoubat M."/>
            <person name="Lemcke K."/>
            <person name="Rieger M."/>
            <person name="Ansorge W."/>
            <person name="Unseld M."/>
            <person name="Fartmann B."/>
            <person name="Valle G."/>
            <person name="Blocker H."/>
            <person name="Perez-Alonso M."/>
            <person name="Obermaier B."/>
            <person name="Delseny M."/>
            <person name="Boutry M."/>
            <person name="Grivell L.A."/>
            <person name="Mache R."/>
            <person name="Puigdomenech P."/>
            <person name="De Simone V."/>
            <person name="Choisne N."/>
            <person name="Artiguenave F."/>
            <person name="Robert C."/>
            <person name="Brottier P."/>
            <person name="Wincker P."/>
            <person name="Cattolico L."/>
            <person name="Weissenbach J."/>
            <person name="Saurin W."/>
            <person name="Quetier F."/>
            <person name="Schafer M."/>
            <person name="Muller-Auer S."/>
            <person name="Gabel C."/>
            <person name="Fuchs M."/>
            <person name="Benes V."/>
            <person name="Wurmbach E."/>
            <person name="Drzonek H."/>
            <person name="Erfle H."/>
            <person name="Jordan N."/>
            <person name="Bangert S."/>
            <person name="Wiedelmann R."/>
            <person name="Kranz H."/>
            <person name="Voss H."/>
            <person name="Holland R."/>
            <person name="Brandt P."/>
            <person name="Nyakatura G."/>
            <person name="Vezzi A."/>
            <person name="D'Angelo M."/>
            <person name="Pallavicini A."/>
            <person name="Toppo S."/>
            <person name="Simionati B."/>
            <person name="Conrad A."/>
            <person name="Hornischer K."/>
            <person name="Kauer G."/>
            <person name="Lohnert T.H."/>
            <person name="Nordsiek G."/>
            <person name="Reichelt J."/>
            <person name="Scharfe M."/>
            <person name="Schon O."/>
            <person name="Bargues M."/>
            <person name="Terol J."/>
            <person name="Climent J."/>
            <person name="Navarro P."/>
            <person name="Collado C."/>
            <person name="Perez-Perez A."/>
            <person name="Ottenwalder B."/>
            <person name="Duchemin D."/>
            <person name="Cooke R."/>
            <person name="Laudie M."/>
            <person name="Berger-Llauro C."/>
            <person name="Purnelle B."/>
            <person name="Masuy D."/>
            <person name="de Haan M."/>
            <person name="Maarse A.C."/>
            <person name="Alcaraz J.P."/>
            <person name="Cottet A."/>
            <person name="Casacuberta E."/>
            <person name="Monfort A."/>
            <person name="Argiriou A."/>
            <person name="flores M."/>
            <person name="Liguori R."/>
            <person name="Vitale D."/>
            <person name="Mannhaupt G."/>
            <person name="Haase D."/>
            <person name="Schoof H."/>
            <person name="Rudd S."/>
            <person name="Zaccaria P."/>
            <person name="Mewes H.W."/>
            <person name="Mayer K.F."/>
            <person name="Kaul S."/>
            <person name="Town C.D."/>
            <person name="Koo H.L."/>
            <person name="Tallon L.J."/>
            <person name="Jenkins J."/>
            <person name="Rooney T."/>
            <person name="Rizzo M."/>
            <person name="Walts A."/>
            <person name="Utterback T."/>
            <person name="Fujii C.Y."/>
            <person name="Shea T.P."/>
            <person name="Creasy T.H."/>
            <person name="Haas B."/>
            <person name="Maiti R."/>
            <person name="Wu D."/>
            <person name="Peterson J."/>
            <person name="Van Aken S."/>
            <person name="Pai G."/>
            <person name="Militscher J."/>
            <person name="Sellers P."/>
            <person name="Gill J.E."/>
            <person name="Feldblyum T.V."/>
            <person name="Preuss D."/>
            <person name="Lin X."/>
            <person name="Nierman W.C."/>
            <person name="Salzberg S.L."/>
            <person name="White O."/>
            <person name="Venter J.C."/>
            <person name="Fraser C.M."/>
            <person name="Kaneko T."/>
            <person name="Nakamura Y."/>
            <person name="Sato S."/>
            <person name="Kato T."/>
            <person name="Asamizu E."/>
            <person name="Sasamoto S."/>
            <person name="Kimura T."/>
            <person name="Idesawa K."/>
            <person name="Kawashima K."/>
            <person name="Kishida Y."/>
            <person name="Kiyokawa C."/>
            <person name="Kohara M."/>
            <person name="Matsumoto M."/>
            <person name="Matsuno A."/>
            <person name="Muraki A."/>
            <person name="Nakayama S."/>
            <person name="Nakazaki N."/>
            <person name="Shinpo S."/>
            <person name="Takeuchi C."/>
            <person name="Wada T."/>
            <person name="Watanabe A."/>
            <person name="Yamada M."/>
            <person name="Yasuda M."/>
            <person name="Tabata S."/>
        </authorList>
    </citation>
    <scope>NUCLEOTIDE SEQUENCE [LARGE SCALE GENOMIC DNA]</scope>
    <source>
        <strain>cv. Columbia</strain>
    </source>
</reference>
<accession>Q9LJJ4</accession>
<dbReference type="EMBL" id="AP000420">
    <property type="protein sequence ID" value="BAB02177.1"/>
    <property type="molecule type" value="Genomic_DNA"/>
</dbReference>
<organism evidence="1">
    <name type="scientific">Arabidopsis thaliana</name>
    <name type="common">Mouse-ear cress</name>
    <dbReference type="NCBI Taxonomy" id="3702"/>
    <lineage>
        <taxon>Eukaryota</taxon>
        <taxon>Viridiplantae</taxon>
        <taxon>Streptophyta</taxon>
        <taxon>Embryophyta</taxon>
        <taxon>Tracheophyta</taxon>
        <taxon>Spermatophyta</taxon>
        <taxon>Magnoliopsida</taxon>
        <taxon>eudicotyledons</taxon>
        <taxon>Gunneridae</taxon>
        <taxon>Pentapetalae</taxon>
        <taxon>rosids</taxon>
        <taxon>malvids</taxon>
        <taxon>Brassicales</taxon>
        <taxon>Brassicaceae</taxon>
        <taxon>Camelineae</taxon>
        <taxon>Arabidopsis</taxon>
    </lineage>
</organism>
<proteinExistence type="predicted"/>
<name>Q9LJJ4_ARATH</name>
<evidence type="ECO:0000313" key="1">
    <source>
        <dbReference type="EMBL" id="BAB02177.1"/>
    </source>
</evidence>
<sequence length="34" mass="3780">MSDFARRLKQHYGEIRGGAKASSTGRPWLCACIL</sequence>
<dbReference type="AlphaFoldDB" id="Q9LJJ4"/>
<reference evidence="1" key="1">
    <citation type="journal article" date="2000" name="DNA Res.">
        <title>Structural analysis of Arabidopsis thaliana chromosome 3. I. Sequence features of the regions of 4,504,864 bp covered by sixty P1 and TAC clones.</title>
        <authorList>
            <person name="Sato S."/>
            <person name="Nakamura Y."/>
            <person name="Kaneko T."/>
            <person name="Katoh T."/>
            <person name="Asamizu E."/>
            <person name="Tabata S."/>
        </authorList>
    </citation>
    <scope>NUCLEOTIDE SEQUENCE [LARGE SCALE GENOMIC DNA]</scope>
</reference>
<protein>
    <submittedName>
        <fullName evidence="1">Uncharacterized protein</fullName>
    </submittedName>
</protein>